<dbReference type="PANTHER" id="PTHR31490">
    <property type="entry name" value="GLYCOSYL HYDROLASE"/>
    <property type="match status" value="1"/>
</dbReference>
<dbReference type="InterPro" id="IPR044846">
    <property type="entry name" value="GH10"/>
</dbReference>
<evidence type="ECO:0000256" key="9">
    <source>
        <dbReference type="PROSITE-ProRule" id="PRU10061"/>
    </source>
</evidence>
<keyword evidence="5 10" id="KW-0378">Hydrolase</keyword>
<keyword evidence="7 10" id="KW-0326">Glycosidase</keyword>
<keyword evidence="8 10" id="KW-0624">Polysaccharide degradation</keyword>
<dbReference type="GO" id="GO:0045493">
    <property type="term" value="P:xylan catabolic process"/>
    <property type="evidence" value="ECO:0007669"/>
    <property type="project" value="UniProtKB-KW"/>
</dbReference>
<accession>A0A5M3VWT4</accession>
<evidence type="ECO:0000256" key="2">
    <source>
        <dbReference type="ARBA" id="ARBA00007495"/>
    </source>
</evidence>
<proteinExistence type="inferred from homology"/>
<keyword evidence="6 10" id="KW-0119">Carbohydrate metabolism</keyword>
<dbReference type="PROSITE" id="PS00591">
    <property type="entry name" value="GH10_1"/>
    <property type="match status" value="1"/>
</dbReference>
<evidence type="ECO:0000313" key="13">
    <source>
        <dbReference type="EMBL" id="GES00410.1"/>
    </source>
</evidence>
<evidence type="ECO:0000259" key="12">
    <source>
        <dbReference type="PROSITE" id="PS51760"/>
    </source>
</evidence>
<evidence type="ECO:0000256" key="1">
    <source>
        <dbReference type="ARBA" id="ARBA00000681"/>
    </source>
</evidence>
<dbReference type="EC" id="3.2.1.8" evidence="10"/>
<keyword evidence="3" id="KW-0858">Xylan degradation</keyword>
<feature type="active site" description="Nucleophile" evidence="9">
    <location>
        <position position="145"/>
    </location>
</feature>
<protein>
    <recommendedName>
        <fullName evidence="10">Beta-xylanase</fullName>
        <ecNumber evidence="10">3.2.1.8</ecNumber>
    </recommendedName>
</protein>
<evidence type="ECO:0000313" key="14">
    <source>
        <dbReference type="Proteomes" id="UP000334990"/>
    </source>
</evidence>
<feature type="region of interest" description="Disordered" evidence="11">
    <location>
        <begin position="198"/>
        <end position="221"/>
    </location>
</feature>
<dbReference type="InterPro" id="IPR001000">
    <property type="entry name" value="GH10_dom"/>
</dbReference>
<dbReference type="SUPFAM" id="SSF51445">
    <property type="entry name" value="(Trans)glycosidases"/>
    <property type="match status" value="1"/>
</dbReference>
<dbReference type="PRINTS" id="PR00134">
    <property type="entry name" value="GLHYDRLASE10"/>
</dbReference>
<dbReference type="PANTHER" id="PTHR31490:SF88">
    <property type="entry name" value="BETA-XYLANASE"/>
    <property type="match status" value="1"/>
</dbReference>
<evidence type="ECO:0000256" key="5">
    <source>
        <dbReference type="ARBA" id="ARBA00022801"/>
    </source>
</evidence>
<comment type="similarity">
    <text evidence="2 10">Belongs to the glycosyl hydrolase 10 (cellulase F) family.</text>
</comment>
<keyword evidence="14" id="KW-1185">Reference proteome</keyword>
<evidence type="ECO:0000256" key="3">
    <source>
        <dbReference type="ARBA" id="ARBA00022651"/>
    </source>
</evidence>
<evidence type="ECO:0000256" key="6">
    <source>
        <dbReference type="ARBA" id="ARBA00023277"/>
    </source>
</evidence>
<sequence>MGHRWRLHRSQLRAILREHVTVQVTRYRGKVASWDVVNEVLAEDGTLADTFWPRRLGPGYIADAFRWAHQADPKARLYLNEYDLETSAAKRAGALDLVTRLRRTGVPVHGVGVQAHLSVELGLPAELAGALRRFSDSGFDVAITELDVRMVLPATSRKLAAQAAIYQGAFDACARARRCVEFTTWGFTDRHSWIPEFLPGQGAAPDAETRVPEPGRQNRPR</sequence>
<keyword evidence="4" id="KW-0732">Signal</keyword>
<dbReference type="InterPro" id="IPR017853">
    <property type="entry name" value="GH"/>
</dbReference>
<feature type="domain" description="GH10" evidence="12">
    <location>
        <begin position="1"/>
        <end position="221"/>
    </location>
</feature>
<dbReference type="Gene3D" id="3.20.20.80">
    <property type="entry name" value="Glycosidases"/>
    <property type="match status" value="1"/>
</dbReference>
<evidence type="ECO:0000256" key="10">
    <source>
        <dbReference type="RuleBase" id="RU361174"/>
    </source>
</evidence>
<reference evidence="13 14" key="1">
    <citation type="submission" date="2019-10" db="EMBL/GenBank/DDBJ databases">
        <title>Whole genome shotgun sequence of Acrocarpospora corrugata NBRC 13972.</title>
        <authorList>
            <person name="Ichikawa N."/>
            <person name="Kimura A."/>
            <person name="Kitahashi Y."/>
            <person name="Komaki H."/>
            <person name="Oguchi A."/>
        </authorList>
    </citation>
    <scope>NUCLEOTIDE SEQUENCE [LARGE SCALE GENOMIC DNA]</scope>
    <source>
        <strain evidence="13 14">NBRC 13972</strain>
    </source>
</reference>
<dbReference type="Pfam" id="PF00331">
    <property type="entry name" value="Glyco_hydro_10"/>
    <property type="match status" value="1"/>
</dbReference>
<dbReference type="Proteomes" id="UP000334990">
    <property type="component" value="Unassembled WGS sequence"/>
</dbReference>
<evidence type="ECO:0000256" key="11">
    <source>
        <dbReference type="SAM" id="MobiDB-lite"/>
    </source>
</evidence>
<dbReference type="PROSITE" id="PS51760">
    <property type="entry name" value="GH10_2"/>
    <property type="match status" value="1"/>
</dbReference>
<dbReference type="EMBL" id="BLAD01000044">
    <property type="protein sequence ID" value="GES00410.1"/>
    <property type="molecule type" value="Genomic_DNA"/>
</dbReference>
<name>A0A5M3VWT4_9ACTN</name>
<dbReference type="InterPro" id="IPR031158">
    <property type="entry name" value="GH10_AS"/>
</dbReference>
<dbReference type="SMART" id="SM00633">
    <property type="entry name" value="Glyco_10"/>
    <property type="match status" value="1"/>
</dbReference>
<organism evidence="13 14">
    <name type="scientific">Acrocarpospora corrugata</name>
    <dbReference type="NCBI Taxonomy" id="35763"/>
    <lineage>
        <taxon>Bacteria</taxon>
        <taxon>Bacillati</taxon>
        <taxon>Actinomycetota</taxon>
        <taxon>Actinomycetes</taxon>
        <taxon>Streptosporangiales</taxon>
        <taxon>Streptosporangiaceae</taxon>
        <taxon>Acrocarpospora</taxon>
    </lineage>
</organism>
<gene>
    <name evidence="13" type="ORF">Acor_24740</name>
</gene>
<dbReference type="AlphaFoldDB" id="A0A5M3VWT4"/>
<evidence type="ECO:0000256" key="4">
    <source>
        <dbReference type="ARBA" id="ARBA00022729"/>
    </source>
</evidence>
<comment type="catalytic activity">
    <reaction evidence="1 10">
        <text>Endohydrolysis of (1-&gt;4)-beta-D-xylosidic linkages in xylans.</text>
        <dbReference type="EC" id="3.2.1.8"/>
    </reaction>
</comment>
<dbReference type="GO" id="GO:0031176">
    <property type="term" value="F:endo-1,4-beta-xylanase activity"/>
    <property type="evidence" value="ECO:0007669"/>
    <property type="project" value="UniProtKB-EC"/>
</dbReference>
<evidence type="ECO:0000256" key="7">
    <source>
        <dbReference type="ARBA" id="ARBA00023295"/>
    </source>
</evidence>
<comment type="caution">
    <text evidence="13">The sequence shown here is derived from an EMBL/GenBank/DDBJ whole genome shotgun (WGS) entry which is preliminary data.</text>
</comment>
<evidence type="ECO:0000256" key="8">
    <source>
        <dbReference type="ARBA" id="ARBA00023326"/>
    </source>
</evidence>